<feature type="chain" id="PRO_5046419845" description="Folate receptor-like domain-containing protein" evidence="2">
    <location>
        <begin position="22"/>
        <end position="228"/>
    </location>
</feature>
<evidence type="ECO:0008006" key="5">
    <source>
        <dbReference type="Google" id="ProtNLM"/>
    </source>
</evidence>
<keyword evidence="4" id="KW-1185">Reference proteome</keyword>
<organism evidence="3 4">
    <name type="scientific">Prorocentrum cordatum</name>
    <dbReference type="NCBI Taxonomy" id="2364126"/>
    <lineage>
        <taxon>Eukaryota</taxon>
        <taxon>Sar</taxon>
        <taxon>Alveolata</taxon>
        <taxon>Dinophyceae</taxon>
        <taxon>Prorocentrales</taxon>
        <taxon>Prorocentraceae</taxon>
        <taxon>Prorocentrum</taxon>
    </lineage>
</organism>
<dbReference type="EMBL" id="CAUYUJ010002346">
    <property type="protein sequence ID" value="CAK0800373.1"/>
    <property type="molecule type" value="Genomic_DNA"/>
</dbReference>
<reference evidence="3" key="1">
    <citation type="submission" date="2023-10" db="EMBL/GenBank/DDBJ databases">
        <authorList>
            <person name="Chen Y."/>
            <person name="Shah S."/>
            <person name="Dougan E. K."/>
            <person name="Thang M."/>
            <person name="Chan C."/>
        </authorList>
    </citation>
    <scope>NUCLEOTIDE SEQUENCE [LARGE SCALE GENOMIC DNA]</scope>
</reference>
<evidence type="ECO:0000313" key="3">
    <source>
        <dbReference type="EMBL" id="CAK0800373.1"/>
    </source>
</evidence>
<proteinExistence type="predicted"/>
<comment type="caution">
    <text evidence="3">The sequence shown here is derived from an EMBL/GenBank/DDBJ whole genome shotgun (WGS) entry which is preliminary data.</text>
</comment>
<name>A0ABN9QAD7_9DINO</name>
<feature type="region of interest" description="Disordered" evidence="1">
    <location>
        <begin position="27"/>
        <end position="52"/>
    </location>
</feature>
<evidence type="ECO:0000256" key="2">
    <source>
        <dbReference type="SAM" id="SignalP"/>
    </source>
</evidence>
<protein>
    <recommendedName>
        <fullName evidence="5">Folate receptor-like domain-containing protein</fullName>
    </recommendedName>
</protein>
<keyword evidence="2" id="KW-0732">Signal</keyword>
<feature type="signal peptide" evidence="2">
    <location>
        <begin position="1"/>
        <end position="21"/>
    </location>
</feature>
<evidence type="ECO:0000256" key="1">
    <source>
        <dbReference type="SAM" id="MobiDB-lite"/>
    </source>
</evidence>
<evidence type="ECO:0000313" key="4">
    <source>
        <dbReference type="Proteomes" id="UP001189429"/>
    </source>
</evidence>
<dbReference type="Proteomes" id="UP001189429">
    <property type="component" value="Unassembled WGS sequence"/>
</dbReference>
<accession>A0ABN9QAD7</accession>
<gene>
    <name evidence="3" type="ORF">PCOR1329_LOCUS8539</name>
</gene>
<feature type="compositionally biased region" description="Low complexity" evidence="1">
    <location>
        <begin position="27"/>
        <end position="36"/>
    </location>
</feature>
<sequence length="228" mass="24646">MAAGHGMRRLAAVLLASGVAAQDTTTATSTSAEVVEPTPAPSPQPTAWSIADDGPLCGVTTRPLTEDPQRRFCFKQCRVERDGTVRPKFKEWVDYCEDTAVMEDWDEECKAFFACKYGCEVWGGDRGTILDAQAEDRTDVIQNTEAEMYIAGMTQEKKCILEKCNSYCAREAFGSCKEAQFQQECDAGNYHLFGCDIDCSTAAPLARHALAAAAALALLAGVLAPPPS</sequence>